<evidence type="ECO:0000256" key="1">
    <source>
        <dbReference type="ARBA" id="ARBA00023157"/>
    </source>
</evidence>
<keyword evidence="2" id="KW-1133">Transmembrane helix</keyword>
<keyword evidence="5" id="KW-1185">Reference proteome</keyword>
<dbReference type="InterPro" id="IPR050111">
    <property type="entry name" value="C-type_lectin/snaclec_domain"/>
</dbReference>
<feature type="domain" description="C-type lectin" evidence="3">
    <location>
        <begin position="22"/>
        <end position="111"/>
    </location>
</feature>
<feature type="transmembrane region" description="Helical" evidence="2">
    <location>
        <begin position="6"/>
        <end position="28"/>
    </location>
</feature>
<evidence type="ECO:0000259" key="3">
    <source>
        <dbReference type="PROSITE" id="PS50041"/>
    </source>
</evidence>
<dbReference type="SUPFAM" id="SSF56436">
    <property type="entry name" value="C-type lectin-like"/>
    <property type="match status" value="1"/>
</dbReference>
<dbReference type="Proteomes" id="UP000005408">
    <property type="component" value="Unassembled WGS sequence"/>
</dbReference>
<reference evidence="4" key="1">
    <citation type="submission" date="2022-08" db="UniProtKB">
        <authorList>
            <consortium name="EnsemblMetazoa"/>
        </authorList>
    </citation>
    <scope>IDENTIFICATION</scope>
    <source>
        <strain evidence="4">05x7-T-G4-1.051#20</strain>
    </source>
</reference>
<keyword evidence="2" id="KW-0472">Membrane</keyword>
<dbReference type="Gene3D" id="3.10.100.10">
    <property type="entry name" value="Mannose-Binding Protein A, subunit A"/>
    <property type="match status" value="1"/>
</dbReference>
<dbReference type="PANTHER" id="PTHR22803">
    <property type="entry name" value="MANNOSE, PHOSPHOLIPASE, LECTIN RECEPTOR RELATED"/>
    <property type="match status" value="1"/>
</dbReference>
<dbReference type="InterPro" id="IPR018378">
    <property type="entry name" value="C-type_lectin_CS"/>
</dbReference>
<evidence type="ECO:0000256" key="2">
    <source>
        <dbReference type="SAM" id="Phobius"/>
    </source>
</evidence>
<sequence length="271" mass="31068">MWISLFMVNSFLISASTAYNFGGFLVGIRDNRKQIYIQALANGASHLWTGGNDRWREGSWYWDEGDVIYHTNWDKGEPNNDDSEDCLELRSEHSWTWNDESCGQNRPFICELHACHLPEHCVTTTCTNTYDYQCTKCQDQGSTVEHSLYWPNADRKVCEATCSWKENWCWPGTCVGHLAKNCVCSVDFYKSSSNPARCELLKKPHIETCRIGAESDRGEVGNSTSHGECQNEESTYINFQPKSMSFKLITAFETPKVCQRNRHTSRNIILV</sequence>
<evidence type="ECO:0000313" key="4">
    <source>
        <dbReference type="EnsemblMetazoa" id="G25060.1:cds"/>
    </source>
</evidence>
<dbReference type="InterPro" id="IPR016186">
    <property type="entry name" value="C-type_lectin-like/link_sf"/>
</dbReference>
<protein>
    <recommendedName>
        <fullName evidence="3">C-type lectin domain-containing protein</fullName>
    </recommendedName>
</protein>
<accession>A0A8W8KS87</accession>
<dbReference type="CDD" id="cd00037">
    <property type="entry name" value="CLECT"/>
    <property type="match status" value="1"/>
</dbReference>
<dbReference type="AlphaFoldDB" id="A0A8W8KS87"/>
<dbReference type="InterPro" id="IPR001304">
    <property type="entry name" value="C-type_lectin-like"/>
</dbReference>
<evidence type="ECO:0000313" key="5">
    <source>
        <dbReference type="Proteomes" id="UP000005408"/>
    </source>
</evidence>
<dbReference type="SMART" id="SM00034">
    <property type="entry name" value="CLECT"/>
    <property type="match status" value="1"/>
</dbReference>
<name>A0A8W8KS87_MAGGI</name>
<organism evidence="4 5">
    <name type="scientific">Magallana gigas</name>
    <name type="common">Pacific oyster</name>
    <name type="synonym">Crassostrea gigas</name>
    <dbReference type="NCBI Taxonomy" id="29159"/>
    <lineage>
        <taxon>Eukaryota</taxon>
        <taxon>Metazoa</taxon>
        <taxon>Spiralia</taxon>
        <taxon>Lophotrochozoa</taxon>
        <taxon>Mollusca</taxon>
        <taxon>Bivalvia</taxon>
        <taxon>Autobranchia</taxon>
        <taxon>Pteriomorphia</taxon>
        <taxon>Ostreida</taxon>
        <taxon>Ostreoidea</taxon>
        <taxon>Ostreidae</taxon>
        <taxon>Magallana</taxon>
    </lineage>
</organism>
<dbReference type="Pfam" id="PF00059">
    <property type="entry name" value="Lectin_C"/>
    <property type="match status" value="1"/>
</dbReference>
<dbReference type="InterPro" id="IPR016187">
    <property type="entry name" value="CTDL_fold"/>
</dbReference>
<dbReference type="EnsemblMetazoa" id="G25060.1">
    <property type="protein sequence ID" value="G25060.1:cds"/>
    <property type="gene ID" value="G25060"/>
</dbReference>
<keyword evidence="2" id="KW-0812">Transmembrane</keyword>
<keyword evidence="1" id="KW-1015">Disulfide bond</keyword>
<dbReference type="PROSITE" id="PS00615">
    <property type="entry name" value="C_TYPE_LECTIN_1"/>
    <property type="match status" value="1"/>
</dbReference>
<proteinExistence type="predicted"/>
<dbReference type="PROSITE" id="PS50041">
    <property type="entry name" value="C_TYPE_LECTIN_2"/>
    <property type="match status" value="1"/>
</dbReference>